<dbReference type="Gene3D" id="3.30.200.20">
    <property type="entry name" value="Phosphorylase Kinase, domain 1"/>
    <property type="match status" value="1"/>
</dbReference>
<dbReference type="PROSITE" id="PS00107">
    <property type="entry name" value="PROTEIN_KINASE_ATP"/>
    <property type="match status" value="1"/>
</dbReference>
<keyword evidence="13" id="KW-1185">Reference proteome</keyword>
<dbReference type="AlphaFoldDB" id="A0A2N1JDB0"/>
<dbReference type="InterPro" id="IPR003527">
    <property type="entry name" value="MAP_kinase_CS"/>
</dbReference>
<dbReference type="SUPFAM" id="SSF56112">
    <property type="entry name" value="Protein kinase-like (PK-like)"/>
    <property type="match status" value="1"/>
</dbReference>
<dbReference type="Pfam" id="PF00069">
    <property type="entry name" value="Pkinase"/>
    <property type="match status" value="1"/>
</dbReference>
<comment type="similarity">
    <text evidence="9">Belongs to the protein kinase superfamily. Ser/Thr protein kinase family. MAP kinase subfamily.</text>
</comment>
<dbReference type="PROSITE" id="PS50011">
    <property type="entry name" value="PROTEIN_KINASE_DOM"/>
    <property type="match status" value="1"/>
</dbReference>
<evidence type="ECO:0000256" key="5">
    <source>
        <dbReference type="ARBA" id="ARBA00022777"/>
    </source>
</evidence>
<evidence type="ECO:0000256" key="4">
    <source>
        <dbReference type="ARBA" id="ARBA00022741"/>
    </source>
</evidence>
<keyword evidence="9" id="KW-0460">Magnesium</keyword>
<dbReference type="InterPro" id="IPR050117">
    <property type="entry name" value="MAPK"/>
</dbReference>
<evidence type="ECO:0000259" key="11">
    <source>
        <dbReference type="PROSITE" id="PS50011"/>
    </source>
</evidence>
<evidence type="ECO:0000256" key="2">
    <source>
        <dbReference type="ARBA" id="ARBA00022527"/>
    </source>
</evidence>
<dbReference type="InterPro" id="IPR017441">
    <property type="entry name" value="Protein_kinase_ATP_BS"/>
</dbReference>
<dbReference type="InterPro" id="IPR008271">
    <property type="entry name" value="Ser/Thr_kinase_AS"/>
</dbReference>
<dbReference type="PROSITE" id="PS00108">
    <property type="entry name" value="PROTEIN_KINASE_ST"/>
    <property type="match status" value="1"/>
</dbReference>
<comment type="catalytic activity">
    <reaction evidence="9">
        <text>L-threonyl-[protein] + ATP = O-phospho-L-threonyl-[protein] + ADP + H(+)</text>
        <dbReference type="Rhea" id="RHEA:46608"/>
        <dbReference type="Rhea" id="RHEA-COMP:11060"/>
        <dbReference type="Rhea" id="RHEA-COMP:11605"/>
        <dbReference type="ChEBI" id="CHEBI:15378"/>
        <dbReference type="ChEBI" id="CHEBI:30013"/>
        <dbReference type="ChEBI" id="CHEBI:30616"/>
        <dbReference type="ChEBI" id="CHEBI:61977"/>
        <dbReference type="ChEBI" id="CHEBI:456216"/>
        <dbReference type="EC" id="2.7.11.24"/>
    </reaction>
</comment>
<keyword evidence="5 9" id="KW-0418">Kinase</keyword>
<dbReference type="STRING" id="2020962.A0A2N1JDB0"/>
<evidence type="ECO:0000256" key="7">
    <source>
        <dbReference type="PROSITE-ProRule" id="PRU10141"/>
    </source>
</evidence>
<dbReference type="FunFam" id="1.10.510.10:FF:000013">
    <property type="entry name" value="Mitogen-activated protein kinase"/>
    <property type="match status" value="1"/>
</dbReference>
<dbReference type="EC" id="2.7.11.24" evidence="1 9"/>
<feature type="region of interest" description="Disordered" evidence="10">
    <location>
        <begin position="383"/>
        <end position="402"/>
    </location>
</feature>
<keyword evidence="2 8" id="KW-0723">Serine/threonine-protein kinase</keyword>
<accession>A0A2N1JDB0</accession>
<keyword evidence="3 9" id="KW-0808">Transferase</keyword>
<dbReference type="SMART" id="SM00220">
    <property type="entry name" value="S_TKc"/>
    <property type="match status" value="1"/>
</dbReference>
<organism evidence="12 13">
    <name type="scientific">Malassezia vespertilionis</name>
    <dbReference type="NCBI Taxonomy" id="2020962"/>
    <lineage>
        <taxon>Eukaryota</taxon>
        <taxon>Fungi</taxon>
        <taxon>Dikarya</taxon>
        <taxon>Basidiomycota</taxon>
        <taxon>Ustilaginomycotina</taxon>
        <taxon>Malasseziomycetes</taxon>
        <taxon>Malasseziales</taxon>
        <taxon>Malasseziaceae</taxon>
        <taxon>Malassezia</taxon>
    </lineage>
</organism>
<feature type="binding site" evidence="7">
    <location>
        <position position="52"/>
    </location>
    <ligand>
        <name>ATP</name>
        <dbReference type="ChEBI" id="CHEBI:30616"/>
    </ligand>
</feature>
<dbReference type="InterPro" id="IPR011009">
    <property type="entry name" value="Kinase-like_dom_sf"/>
</dbReference>
<feature type="domain" description="Protein kinase" evidence="11">
    <location>
        <begin position="23"/>
        <end position="318"/>
    </location>
</feature>
<dbReference type="CDD" id="cd07857">
    <property type="entry name" value="STKc_MPK1"/>
    <property type="match status" value="1"/>
</dbReference>
<evidence type="ECO:0000256" key="9">
    <source>
        <dbReference type="RuleBase" id="RU361165"/>
    </source>
</evidence>
<dbReference type="PROSITE" id="PS01351">
    <property type="entry name" value="MAPK"/>
    <property type="match status" value="1"/>
</dbReference>
<evidence type="ECO:0000256" key="8">
    <source>
        <dbReference type="RuleBase" id="RU000304"/>
    </source>
</evidence>
<evidence type="ECO:0000256" key="1">
    <source>
        <dbReference type="ARBA" id="ARBA00012411"/>
    </source>
</evidence>
<reference evidence="12 13" key="1">
    <citation type="submission" date="2017-10" db="EMBL/GenBank/DDBJ databases">
        <title>A novel species of cold-tolerant Malassezia isolated from bats.</title>
        <authorList>
            <person name="Lorch J.M."/>
            <person name="Palmer J.M."/>
            <person name="Vanderwolf K.J."/>
            <person name="Schmidt K.Z."/>
            <person name="Verant M.L."/>
            <person name="Weller T.J."/>
            <person name="Blehert D.S."/>
        </authorList>
    </citation>
    <scope>NUCLEOTIDE SEQUENCE [LARGE SCALE GENOMIC DNA]</scope>
    <source>
        <strain evidence="12 13">NWHC:44797-103</strain>
    </source>
</reference>
<dbReference type="InterPro" id="IPR000719">
    <property type="entry name" value="Prot_kinase_dom"/>
</dbReference>
<evidence type="ECO:0000313" key="13">
    <source>
        <dbReference type="Proteomes" id="UP000232875"/>
    </source>
</evidence>
<gene>
    <name evidence="12" type="primary">MPK1</name>
    <name evidence="12" type="ORF">MVES_001735</name>
</gene>
<dbReference type="OrthoDB" id="192887at2759"/>
<dbReference type="PANTHER" id="PTHR24055">
    <property type="entry name" value="MITOGEN-ACTIVATED PROTEIN KINASE"/>
    <property type="match status" value="1"/>
</dbReference>
<proteinExistence type="inferred from homology"/>
<feature type="region of interest" description="Disordered" evidence="10">
    <location>
        <begin position="414"/>
        <end position="451"/>
    </location>
</feature>
<dbReference type="Gene3D" id="1.10.510.10">
    <property type="entry name" value="Transferase(Phosphotransferase) domain 1"/>
    <property type="match status" value="1"/>
</dbReference>
<evidence type="ECO:0000256" key="10">
    <source>
        <dbReference type="SAM" id="MobiDB-lite"/>
    </source>
</evidence>
<evidence type="ECO:0000313" key="12">
    <source>
        <dbReference type="EMBL" id="PKI84538.1"/>
    </source>
</evidence>
<keyword evidence="4 7" id="KW-0547">Nucleotide-binding</keyword>
<name>A0A2N1JDB0_9BASI</name>
<sequence length="451" mass="50741">MTEPPHRVPVTVLSQSFWIDPAYSITRGLGQGAYGCVASAVHRASGESIAIKRISKVFTKKILTKRALREIKLLAHFRGHKNITCLYDLDITDPHAFNEVYLYEELMEADLHAIIRSGQPLSDAHFQSFIYQTLCGLKYIHSANVLHRDLKPGNLLVNADCELKICDFGLSRGYDAQQHTVAPGAQDFMTEYVATRWYRAPEIMLSHQNYTTAIDLWSVGCILAELLGRRPLFKGHDYVDQLNQILHHLGTPPEDVLQRVASPRAQQYIRSLPYKQPIPFEQLFPDAAPLALDLLRKLLAFDPAERITCEQALAHPYLAVWHDPSDEPVCAQKFDFSFERVDDIEGMKKLILSEVISFRREVRLQAQARQAMMQGAVQAQTPLAEAAPTSASHRKPDAASDISFRTPDQTKYNILGESVGMGDGPGEETVPENSMVEDPCESLNRELNRYS</sequence>
<dbReference type="GO" id="GO:0004707">
    <property type="term" value="F:MAP kinase activity"/>
    <property type="evidence" value="ECO:0007669"/>
    <property type="project" value="UniProtKB-EC"/>
</dbReference>
<comment type="activity regulation">
    <text evidence="9">Activated by threonine and tyrosine phosphorylation.</text>
</comment>
<dbReference type="GO" id="GO:0005524">
    <property type="term" value="F:ATP binding"/>
    <property type="evidence" value="ECO:0007669"/>
    <property type="project" value="UniProtKB-UniRule"/>
</dbReference>
<protein>
    <recommendedName>
        <fullName evidence="1 9">Mitogen-activated protein kinase</fullName>
        <ecNumber evidence="1 9">2.7.11.24</ecNumber>
    </recommendedName>
</protein>
<keyword evidence="6 7" id="KW-0067">ATP-binding</keyword>
<comment type="cofactor">
    <cofactor evidence="9">
        <name>Mg(2+)</name>
        <dbReference type="ChEBI" id="CHEBI:18420"/>
    </cofactor>
</comment>
<evidence type="ECO:0000256" key="6">
    <source>
        <dbReference type="ARBA" id="ARBA00022840"/>
    </source>
</evidence>
<dbReference type="Proteomes" id="UP000232875">
    <property type="component" value="Unassembled WGS sequence"/>
</dbReference>
<dbReference type="EMBL" id="KZ454989">
    <property type="protein sequence ID" value="PKI84538.1"/>
    <property type="molecule type" value="Genomic_DNA"/>
</dbReference>
<evidence type="ECO:0000256" key="3">
    <source>
        <dbReference type="ARBA" id="ARBA00022679"/>
    </source>
</evidence>